<dbReference type="InterPro" id="IPR036034">
    <property type="entry name" value="PDZ_sf"/>
</dbReference>
<proteinExistence type="inferred from homology"/>
<reference evidence="13 14" key="1">
    <citation type="journal article" date="2016" name="Nat. Commun.">
        <title>Thousands of microbial genomes shed light on interconnected biogeochemical processes in an aquifer system.</title>
        <authorList>
            <person name="Anantharaman K."/>
            <person name="Brown C.T."/>
            <person name="Hug L.A."/>
            <person name="Sharon I."/>
            <person name="Castelle C.J."/>
            <person name="Probst A.J."/>
            <person name="Thomas B.C."/>
            <person name="Singh A."/>
            <person name="Wilkins M.J."/>
            <person name="Karaoz U."/>
            <person name="Brodie E.L."/>
            <person name="Williams K.H."/>
            <person name="Hubbard S.S."/>
            <person name="Banfield J.F."/>
        </authorList>
    </citation>
    <scope>NUCLEOTIDE SEQUENCE [LARGE SCALE GENOMIC DNA]</scope>
</reference>
<dbReference type="Gene3D" id="2.30.42.10">
    <property type="match status" value="1"/>
</dbReference>
<evidence type="ECO:0000259" key="12">
    <source>
        <dbReference type="SMART" id="SM00228"/>
    </source>
</evidence>
<evidence type="ECO:0000256" key="3">
    <source>
        <dbReference type="ARBA" id="ARBA00007931"/>
    </source>
</evidence>
<comment type="cofactor">
    <cofactor evidence="1">
        <name>Zn(2+)</name>
        <dbReference type="ChEBI" id="CHEBI:29105"/>
    </cofactor>
</comment>
<dbReference type="AlphaFoldDB" id="A0A1F7UWQ6"/>
<evidence type="ECO:0000256" key="2">
    <source>
        <dbReference type="ARBA" id="ARBA00004141"/>
    </source>
</evidence>
<feature type="transmembrane region" description="Helical" evidence="11">
    <location>
        <begin position="282"/>
        <end position="302"/>
    </location>
</feature>
<evidence type="ECO:0000256" key="10">
    <source>
        <dbReference type="ARBA" id="ARBA00023136"/>
    </source>
</evidence>
<dbReference type="GO" id="GO:0006508">
    <property type="term" value="P:proteolysis"/>
    <property type="evidence" value="ECO:0007669"/>
    <property type="project" value="UniProtKB-KW"/>
</dbReference>
<keyword evidence="6" id="KW-0378">Hydrolase</keyword>
<keyword evidence="8 11" id="KW-1133">Transmembrane helix</keyword>
<dbReference type="PANTHER" id="PTHR42837:SF2">
    <property type="entry name" value="MEMBRANE METALLOPROTEASE ARASP2, CHLOROPLASTIC-RELATED"/>
    <property type="match status" value="1"/>
</dbReference>
<feature type="domain" description="PDZ" evidence="12">
    <location>
        <begin position="123"/>
        <end position="189"/>
    </location>
</feature>
<evidence type="ECO:0000313" key="13">
    <source>
        <dbReference type="EMBL" id="OGL82148.1"/>
    </source>
</evidence>
<feature type="transmembrane region" description="Helical" evidence="11">
    <location>
        <begin position="331"/>
        <end position="351"/>
    </location>
</feature>
<dbReference type="EMBL" id="MGEK01000023">
    <property type="protein sequence ID" value="OGL82148.1"/>
    <property type="molecule type" value="Genomic_DNA"/>
</dbReference>
<keyword evidence="7" id="KW-0862">Zinc</keyword>
<dbReference type="SMART" id="SM00228">
    <property type="entry name" value="PDZ"/>
    <property type="match status" value="1"/>
</dbReference>
<dbReference type="Pfam" id="PF17820">
    <property type="entry name" value="PDZ_6"/>
    <property type="match status" value="1"/>
</dbReference>
<comment type="subcellular location">
    <subcellularLocation>
        <location evidence="2">Membrane</location>
        <topology evidence="2">Multi-pass membrane protein</topology>
    </subcellularLocation>
</comment>
<gene>
    <name evidence="13" type="ORF">A2936_01125</name>
</gene>
<evidence type="ECO:0000256" key="6">
    <source>
        <dbReference type="ARBA" id="ARBA00022801"/>
    </source>
</evidence>
<sequence length="372" mass="40735">MIGVLTFIITLLILVLVHEFGHFGAARWFGVAVDEFGFGFPPAIFKKRLGQTVYSFNWIPLGGFVRIRGEERTVVGPDSFSSQSPWRRAVIIVAGIVMNLAVVVFLFTIGYAVGLPQELGESLPAGARLSDVQHYIAATLPQSPADGILESGDAIVSIDGQIFASLSDLQSYIRDHANSKLDLVIKRNLEYRTVTIQPTLLKFRDQEVYGIGVSLFTTATVSYPWYKAPVEATRLTARLFSLIATTLGELVVGLFRGAPASIDVTGPVGIAVLSGKVSSLGWIYILQFVAILSLNLAFINLLPFPALDGGRLLFIFIEIIRRRPVSAELEGRIHSLGFTVLIILVVVVTYFDLKRFGGAFSGWLMSLRRLVS</sequence>
<comment type="similarity">
    <text evidence="3">Belongs to the peptidase M50B family.</text>
</comment>
<dbReference type="SUPFAM" id="SSF50156">
    <property type="entry name" value="PDZ domain-like"/>
    <property type="match status" value="1"/>
</dbReference>
<evidence type="ECO:0000256" key="8">
    <source>
        <dbReference type="ARBA" id="ARBA00022989"/>
    </source>
</evidence>
<dbReference type="InterPro" id="IPR008915">
    <property type="entry name" value="Peptidase_M50"/>
</dbReference>
<dbReference type="InterPro" id="IPR004387">
    <property type="entry name" value="Pept_M50_Zn"/>
</dbReference>
<feature type="transmembrane region" description="Helical" evidence="11">
    <location>
        <begin position="208"/>
        <end position="226"/>
    </location>
</feature>
<evidence type="ECO:0000256" key="4">
    <source>
        <dbReference type="ARBA" id="ARBA00022670"/>
    </source>
</evidence>
<organism evidence="13 14">
    <name type="scientific">Candidatus Uhrbacteria bacterium RIFCSPLOWO2_01_FULL_47_25</name>
    <dbReference type="NCBI Taxonomy" id="1802402"/>
    <lineage>
        <taxon>Bacteria</taxon>
        <taxon>Candidatus Uhriibacteriota</taxon>
    </lineage>
</organism>
<evidence type="ECO:0000256" key="11">
    <source>
        <dbReference type="SAM" id="Phobius"/>
    </source>
</evidence>
<name>A0A1F7UWQ6_9BACT</name>
<dbReference type="CDD" id="cd06163">
    <property type="entry name" value="S2P-M50_PDZ_RseP-like"/>
    <property type="match status" value="1"/>
</dbReference>
<comment type="caution">
    <text evidence="13">The sequence shown here is derived from an EMBL/GenBank/DDBJ whole genome shotgun (WGS) entry which is preliminary data.</text>
</comment>
<dbReference type="InterPro" id="IPR001478">
    <property type="entry name" value="PDZ"/>
</dbReference>
<evidence type="ECO:0000256" key="9">
    <source>
        <dbReference type="ARBA" id="ARBA00023049"/>
    </source>
</evidence>
<dbReference type="InterPro" id="IPR041489">
    <property type="entry name" value="PDZ_6"/>
</dbReference>
<protein>
    <recommendedName>
        <fullName evidence="12">PDZ domain-containing protein</fullName>
    </recommendedName>
</protein>
<feature type="transmembrane region" description="Helical" evidence="11">
    <location>
        <begin position="238"/>
        <end position="262"/>
    </location>
</feature>
<evidence type="ECO:0000256" key="7">
    <source>
        <dbReference type="ARBA" id="ARBA00022833"/>
    </source>
</evidence>
<keyword evidence="9" id="KW-0482">Metalloprotease</keyword>
<dbReference type="Pfam" id="PF02163">
    <property type="entry name" value="Peptidase_M50"/>
    <property type="match status" value="1"/>
</dbReference>
<dbReference type="Proteomes" id="UP000176846">
    <property type="component" value="Unassembled WGS sequence"/>
</dbReference>
<dbReference type="PANTHER" id="PTHR42837">
    <property type="entry name" value="REGULATOR OF SIGMA-E PROTEASE RSEP"/>
    <property type="match status" value="1"/>
</dbReference>
<dbReference type="GO" id="GO:0016020">
    <property type="term" value="C:membrane"/>
    <property type="evidence" value="ECO:0007669"/>
    <property type="project" value="UniProtKB-SubCell"/>
</dbReference>
<evidence type="ECO:0000256" key="5">
    <source>
        <dbReference type="ARBA" id="ARBA00022692"/>
    </source>
</evidence>
<dbReference type="GO" id="GO:0004222">
    <property type="term" value="F:metalloendopeptidase activity"/>
    <property type="evidence" value="ECO:0007669"/>
    <property type="project" value="InterPro"/>
</dbReference>
<feature type="transmembrane region" description="Helical" evidence="11">
    <location>
        <begin position="89"/>
        <end position="113"/>
    </location>
</feature>
<evidence type="ECO:0000256" key="1">
    <source>
        <dbReference type="ARBA" id="ARBA00001947"/>
    </source>
</evidence>
<keyword evidence="5 11" id="KW-0812">Transmembrane</keyword>
<accession>A0A1F7UWQ6</accession>
<keyword evidence="10 11" id="KW-0472">Membrane</keyword>
<keyword evidence="4" id="KW-0645">Protease</keyword>
<evidence type="ECO:0000313" key="14">
    <source>
        <dbReference type="Proteomes" id="UP000176846"/>
    </source>
</evidence>